<feature type="compositionally biased region" description="Low complexity" evidence="13">
    <location>
        <begin position="450"/>
        <end position="463"/>
    </location>
</feature>
<accession>A0A0N4URD8</accession>
<evidence type="ECO:0000256" key="8">
    <source>
        <dbReference type="ARBA" id="ARBA00022989"/>
    </source>
</evidence>
<comment type="subcellular location">
    <subcellularLocation>
        <location evidence="1">Cell junction</location>
        <location evidence="1">Gap junction</location>
    </subcellularLocation>
    <subcellularLocation>
        <location evidence="2 12">Cell membrane</location>
        <topology evidence="2 12">Multi-pass membrane protein</topology>
    </subcellularLocation>
</comment>
<evidence type="ECO:0000256" key="3">
    <source>
        <dbReference type="ARBA" id="ARBA00022448"/>
    </source>
</evidence>
<dbReference type="Proteomes" id="UP000274756">
    <property type="component" value="Unassembled WGS sequence"/>
</dbReference>
<evidence type="ECO:0000256" key="7">
    <source>
        <dbReference type="ARBA" id="ARBA00022949"/>
    </source>
</evidence>
<reference evidence="14 16" key="2">
    <citation type="submission" date="2018-11" db="EMBL/GenBank/DDBJ databases">
        <authorList>
            <consortium name="Pathogen Informatics"/>
        </authorList>
    </citation>
    <scope>NUCLEOTIDE SEQUENCE [LARGE SCALE GENOMIC DNA]</scope>
</reference>
<keyword evidence="9 12" id="KW-0406">Ion transport</keyword>
<evidence type="ECO:0000313" key="15">
    <source>
        <dbReference type="Proteomes" id="UP000038040"/>
    </source>
</evidence>
<comment type="caution">
    <text evidence="12">Lacks conserved residue(s) required for the propagation of feature annotation.</text>
</comment>
<dbReference type="EMBL" id="UYYG01000256">
    <property type="protein sequence ID" value="VDN54066.1"/>
    <property type="molecule type" value="Genomic_DNA"/>
</dbReference>
<keyword evidence="10 12" id="KW-0472">Membrane</keyword>
<evidence type="ECO:0000256" key="11">
    <source>
        <dbReference type="ARBA" id="ARBA00023303"/>
    </source>
</evidence>
<evidence type="ECO:0000256" key="10">
    <source>
        <dbReference type="ARBA" id="ARBA00023136"/>
    </source>
</evidence>
<keyword evidence="7" id="KW-0965">Cell junction</keyword>
<name>A0A0N4URD8_DRAME</name>
<evidence type="ECO:0000313" key="16">
    <source>
        <dbReference type="Proteomes" id="UP000274756"/>
    </source>
</evidence>
<feature type="transmembrane region" description="Helical" evidence="12">
    <location>
        <begin position="274"/>
        <end position="296"/>
    </location>
</feature>
<dbReference type="AlphaFoldDB" id="A0A0N4URD8"/>
<evidence type="ECO:0000256" key="12">
    <source>
        <dbReference type="RuleBase" id="RU010713"/>
    </source>
</evidence>
<evidence type="ECO:0000256" key="6">
    <source>
        <dbReference type="ARBA" id="ARBA00022868"/>
    </source>
</evidence>
<feature type="region of interest" description="Disordered" evidence="13">
    <location>
        <begin position="450"/>
        <end position="481"/>
    </location>
</feature>
<evidence type="ECO:0000313" key="14">
    <source>
        <dbReference type="EMBL" id="VDN54066.1"/>
    </source>
</evidence>
<dbReference type="PROSITE" id="PS51013">
    <property type="entry name" value="PANNEXIN"/>
    <property type="match status" value="1"/>
</dbReference>
<dbReference type="GO" id="GO:0005243">
    <property type="term" value="F:gap junction channel activity"/>
    <property type="evidence" value="ECO:0007669"/>
    <property type="project" value="TreeGrafter"/>
</dbReference>
<dbReference type="Proteomes" id="UP000038040">
    <property type="component" value="Unplaced"/>
</dbReference>
<feature type="compositionally biased region" description="Polar residues" evidence="13">
    <location>
        <begin position="377"/>
        <end position="386"/>
    </location>
</feature>
<dbReference type="GO" id="GO:0005921">
    <property type="term" value="C:gap junction"/>
    <property type="evidence" value="ECO:0007669"/>
    <property type="project" value="UniProtKB-SubCell"/>
</dbReference>
<evidence type="ECO:0000256" key="5">
    <source>
        <dbReference type="ARBA" id="ARBA00022692"/>
    </source>
</evidence>
<dbReference type="PRINTS" id="PR01262">
    <property type="entry name" value="INNEXIN"/>
</dbReference>
<protein>
    <recommendedName>
        <fullName evidence="12">Innexin</fullName>
    </recommendedName>
</protein>
<gene>
    <name evidence="12" type="primary">inx</name>
    <name evidence="14" type="ORF">DME_LOCUS4039</name>
</gene>
<comment type="function">
    <text evidence="12">Structural component of the gap junctions.</text>
</comment>
<dbReference type="STRING" id="318479.A0A0N4URD8"/>
<proteinExistence type="inferred from homology"/>
<feature type="region of interest" description="Disordered" evidence="13">
    <location>
        <begin position="377"/>
        <end position="398"/>
    </location>
</feature>
<comment type="similarity">
    <text evidence="12">Belongs to the pannexin family.</text>
</comment>
<evidence type="ECO:0000256" key="1">
    <source>
        <dbReference type="ARBA" id="ARBA00004610"/>
    </source>
</evidence>
<evidence type="ECO:0000256" key="4">
    <source>
        <dbReference type="ARBA" id="ARBA00022475"/>
    </source>
</evidence>
<keyword evidence="4" id="KW-1003">Cell membrane</keyword>
<keyword evidence="11 12" id="KW-0407">Ion channel</keyword>
<keyword evidence="16" id="KW-1185">Reference proteome</keyword>
<sequence length="481" mass="55744">MMGIPFLSSYIYRAIKPQTVADSVDCLNYYYTSCFLALAAFAISAKQYFGSPIQCWVPMEFRGGWEKYTEDYCFIQNSYYVPFEEQIPDDVHARADQISYYRWVPVVLVIQALFFIAPNYFWSFMYTQTAVRPMAILKEAKKCVKMRGNQRESEVHNLAEYIAETVFEIKKKFRKKELTRFGRNATILYLSTKMFYVLNIIGQLYMMNHFLGGDYFKWGYQTIKDVAHGMKWSESPVFPRVIMCDFKVRRLGNLQNYTVQCVIMVNMINEKLYLFLWFWLIFVGICTIINFLYYLFLMIIPQARAKIVLWQINKHEIKAVGFASDTLNRFIHGFLRSDGLLLLKFIGEHVGNRISRELIYELAKIYMEQNALQDNESDTKLNTSYSPDGKPLLTGTKPDRTYFGNYGKDIQPGLYHRGLMPVPSTTPRRYEMSPVLEEYIDAGATLPARRAPQAKVAAQQPPASGDGTNIAAVRQNTPTEV</sequence>
<keyword evidence="5 12" id="KW-0812">Transmembrane</keyword>
<dbReference type="GO" id="GO:0034220">
    <property type="term" value="P:monoatomic ion transmembrane transport"/>
    <property type="evidence" value="ECO:0007669"/>
    <property type="project" value="UniProtKB-KW"/>
</dbReference>
<dbReference type="WBParaSite" id="DME_0001061401-mRNA-1">
    <property type="protein sequence ID" value="DME_0001061401-mRNA-1"/>
    <property type="gene ID" value="DME_0001061401"/>
</dbReference>
<feature type="transmembrane region" description="Helical" evidence="12">
    <location>
        <begin position="181"/>
        <end position="206"/>
    </location>
</feature>
<evidence type="ECO:0000313" key="17">
    <source>
        <dbReference type="WBParaSite" id="DME_0001061401-mRNA-1"/>
    </source>
</evidence>
<keyword evidence="3 12" id="KW-0813">Transport</keyword>
<dbReference type="OrthoDB" id="5867527at2759"/>
<dbReference type="InterPro" id="IPR000990">
    <property type="entry name" value="Innexin"/>
</dbReference>
<dbReference type="Pfam" id="PF00876">
    <property type="entry name" value="Innexin"/>
    <property type="match status" value="1"/>
</dbReference>
<reference evidence="17" key="1">
    <citation type="submission" date="2017-02" db="UniProtKB">
        <authorList>
            <consortium name="WormBaseParasite"/>
        </authorList>
    </citation>
    <scope>IDENTIFICATION</scope>
</reference>
<keyword evidence="8 12" id="KW-1133">Transmembrane helix</keyword>
<dbReference type="GO" id="GO:0005886">
    <property type="term" value="C:plasma membrane"/>
    <property type="evidence" value="ECO:0007669"/>
    <property type="project" value="UniProtKB-SubCell"/>
</dbReference>
<dbReference type="PANTHER" id="PTHR11893:SF20">
    <property type="entry name" value="INNEXIN-3"/>
    <property type="match status" value="1"/>
</dbReference>
<keyword evidence="6" id="KW-0303">Gap junction</keyword>
<evidence type="ECO:0000256" key="13">
    <source>
        <dbReference type="SAM" id="MobiDB-lite"/>
    </source>
</evidence>
<evidence type="ECO:0000256" key="9">
    <source>
        <dbReference type="ARBA" id="ARBA00023065"/>
    </source>
</evidence>
<organism evidence="15 17">
    <name type="scientific">Dracunculus medinensis</name>
    <name type="common">Guinea worm</name>
    <dbReference type="NCBI Taxonomy" id="318479"/>
    <lineage>
        <taxon>Eukaryota</taxon>
        <taxon>Metazoa</taxon>
        <taxon>Ecdysozoa</taxon>
        <taxon>Nematoda</taxon>
        <taxon>Chromadorea</taxon>
        <taxon>Rhabditida</taxon>
        <taxon>Spirurina</taxon>
        <taxon>Dracunculoidea</taxon>
        <taxon>Dracunculidae</taxon>
        <taxon>Dracunculus</taxon>
    </lineage>
</organism>
<feature type="transmembrane region" description="Helical" evidence="12">
    <location>
        <begin position="100"/>
        <end position="122"/>
    </location>
</feature>
<evidence type="ECO:0000256" key="2">
    <source>
        <dbReference type="ARBA" id="ARBA00004651"/>
    </source>
</evidence>
<dbReference type="PANTHER" id="PTHR11893">
    <property type="entry name" value="INNEXIN"/>
    <property type="match status" value="1"/>
</dbReference>